<dbReference type="Pfam" id="PF13401">
    <property type="entry name" value="AAA_22"/>
    <property type="match status" value="1"/>
</dbReference>
<accession>R4KQ90</accession>
<dbReference type="Proteomes" id="UP000013520">
    <property type="component" value="Chromosome"/>
</dbReference>
<gene>
    <name evidence="2" type="ORF">Desgi_4473</name>
</gene>
<evidence type="ECO:0000313" key="3">
    <source>
        <dbReference type="Proteomes" id="UP000013520"/>
    </source>
</evidence>
<dbReference type="AlphaFoldDB" id="R4KQ90"/>
<dbReference type="GO" id="GO:0016887">
    <property type="term" value="F:ATP hydrolysis activity"/>
    <property type="evidence" value="ECO:0007669"/>
    <property type="project" value="InterPro"/>
</dbReference>
<dbReference type="STRING" id="767817.Desgi_4473"/>
<dbReference type="PANTHER" id="PTHR35894">
    <property type="entry name" value="GENERAL SECRETION PATHWAY PROTEIN A-RELATED"/>
    <property type="match status" value="1"/>
</dbReference>
<keyword evidence="3" id="KW-1185">Reference proteome</keyword>
<dbReference type="InterPro" id="IPR003593">
    <property type="entry name" value="AAA+_ATPase"/>
</dbReference>
<protein>
    <submittedName>
        <fullName evidence="2">Type II secretory pathway, component ExeA (Predicted ATPase)</fullName>
    </submittedName>
</protein>
<dbReference type="EMBL" id="CP003273">
    <property type="protein sequence ID" value="AGL03702.1"/>
    <property type="molecule type" value="Genomic_DNA"/>
</dbReference>
<feature type="domain" description="AAA+ ATPase" evidence="1">
    <location>
        <begin position="41"/>
        <end position="188"/>
    </location>
</feature>
<name>R4KQ90_9FIRM</name>
<dbReference type="Gene3D" id="3.40.50.300">
    <property type="entry name" value="P-loop containing nucleotide triphosphate hydrolases"/>
    <property type="match status" value="1"/>
</dbReference>
<dbReference type="CDD" id="cd00009">
    <property type="entry name" value="AAA"/>
    <property type="match status" value="1"/>
</dbReference>
<dbReference type="KEGG" id="dgi:Desgi_4473"/>
<dbReference type="InterPro" id="IPR027417">
    <property type="entry name" value="P-loop_NTPase"/>
</dbReference>
<organism evidence="2 3">
    <name type="scientific">Desulfoscipio gibsoniae DSM 7213</name>
    <dbReference type="NCBI Taxonomy" id="767817"/>
    <lineage>
        <taxon>Bacteria</taxon>
        <taxon>Bacillati</taxon>
        <taxon>Bacillota</taxon>
        <taxon>Clostridia</taxon>
        <taxon>Eubacteriales</taxon>
        <taxon>Desulfallaceae</taxon>
        <taxon>Desulfoscipio</taxon>
    </lineage>
</organism>
<proteinExistence type="predicted"/>
<evidence type="ECO:0000313" key="2">
    <source>
        <dbReference type="EMBL" id="AGL03702.1"/>
    </source>
</evidence>
<reference evidence="2 3" key="1">
    <citation type="submission" date="2012-01" db="EMBL/GenBank/DDBJ databases">
        <title>Complete sequence of Desulfotomaculum gibsoniae DSM 7213.</title>
        <authorList>
            <consortium name="US DOE Joint Genome Institute"/>
            <person name="Lucas S."/>
            <person name="Han J."/>
            <person name="Lapidus A."/>
            <person name="Cheng J.-F."/>
            <person name="Goodwin L."/>
            <person name="Pitluck S."/>
            <person name="Peters L."/>
            <person name="Ovchinnikova G."/>
            <person name="Teshima H."/>
            <person name="Detter J.C."/>
            <person name="Han C."/>
            <person name="Tapia R."/>
            <person name="Land M."/>
            <person name="Hauser L."/>
            <person name="Kyrpides N."/>
            <person name="Ivanova N."/>
            <person name="Pagani I."/>
            <person name="Parshina S."/>
            <person name="Plugge C."/>
            <person name="Muyzer G."/>
            <person name="Kuever J."/>
            <person name="Ivanova A."/>
            <person name="Nazina T."/>
            <person name="Klenk H.-P."/>
            <person name="Brambilla E."/>
            <person name="Spring S."/>
            <person name="Stams A.F."/>
            <person name="Woyke T."/>
        </authorList>
    </citation>
    <scope>NUCLEOTIDE SEQUENCE [LARGE SCALE GENOMIC DNA]</scope>
    <source>
        <strain evidence="2 3">DSM 7213</strain>
    </source>
</reference>
<dbReference type="SUPFAM" id="SSF52540">
    <property type="entry name" value="P-loop containing nucleoside triphosphate hydrolases"/>
    <property type="match status" value="1"/>
</dbReference>
<evidence type="ECO:0000259" key="1">
    <source>
        <dbReference type="SMART" id="SM00382"/>
    </source>
</evidence>
<dbReference type="InterPro" id="IPR049945">
    <property type="entry name" value="AAA_22"/>
</dbReference>
<dbReference type="InterPro" id="IPR052026">
    <property type="entry name" value="ExeA_AAA_ATPase_DNA-bind"/>
</dbReference>
<dbReference type="SMART" id="SM00382">
    <property type="entry name" value="AAA"/>
    <property type="match status" value="1"/>
</dbReference>
<dbReference type="HOGENOM" id="CLU_3342895_0_0_9"/>
<dbReference type="PANTHER" id="PTHR35894:SF1">
    <property type="entry name" value="PHOSPHORIBULOKINASE _ URIDINE KINASE FAMILY"/>
    <property type="match status" value="1"/>
</dbReference>
<sequence length="266" mass="30204">MNSPYFSFNREPFSRELSPKEVFVSKGHRELLARLRHCHQDRLLAVITGQVGSGKSTAIRSVMQSLEASRYRYIYLASSQLSPAEFYKSLLYQVNIRPSRGFSENKRLVAQAMLELHQKGIKPVVVIDEAQELTVQMLSEFRFVLNYQPDSFSPLMVVLAGQPQLAEILRLQVLECIRQRINVHYRLPCLGEDEIAAYILHHLKVAGLDKQIFTDAAVQLIYQFSKGIPRRINNICRYAIVAAVVADSPTIDADAVQKGLEDDELI</sequence>
<dbReference type="eggNOG" id="COG3267">
    <property type="taxonomic scope" value="Bacteria"/>
</dbReference>